<evidence type="ECO:0000259" key="1">
    <source>
        <dbReference type="PROSITE" id="PS51186"/>
    </source>
</evidence>
<dbReference type="InterPro" id="IPR051908">
    <property type="entry name" value="Ribosomal_N-acetyltransferase"/>
</dbReference>
<dbReference type="GO" id="GO:1990189">
    <property type="term" value="F:protein N-terminal-serine acetyltransferase activity"/>
    <property type="evidence" value="ECO:0007669"/>
    <property type="project" value="TreeGrafter"/>
</dbReference>
<sequence>MSDVQPGGPFPMRTDRLVLRFVREEDVETLTAYRNDPDVNALQDWDLPYPESRARALVAAHEGLTDVAAGGHHQVAIELDGELVGDVYVGIHEQGGIAEIGFTLIPAAQGRGIAHEAVDALLAHLVGHHGIHRIQAELSKDNLASQRLIERLGMTFESLTRDSYWWRGAWDDNLNYSMTAQEWRDWRSRPRTPPTQIRLVEITDDNHLTYARVAVHTSQNRFVASVHNSYVDALFHGDRHGKPLIPILRGIEADGEPVGFLMYSENGPYLWRFLVDRRHQQRGIGRRVLTEWIEQMRADGHEWVETSWVPGKGSPEPLYRSVGFVPTGEIEEGEIVARLPLRSGRPR</sequence>
<dbReference type="InterPro" id="IPR016181">
    <property type="entry name" value="Acyl_CoA_acyltransferase"/>
</dbReference>
<dbReference type="eggNOG" id="COG1670">
    <property type="taxonomic scope" value="Bacteria"/>
</dbReference>
<dbReference type="RefSeq" id="WP_010849359.1">
    <property type="nucleotide sequence ID" value="NZ_HF570956.1"/>
</dbReference>
<accession>N0E0E9</accession>
<organism evidence="2 3">
    <name type="scientific">Phycicoccus elongatus Lp2</name>
    <dbReference type="NCBI Taxonomy" id="1193181"/>
    <lineage>
        <taxon>Bacteria</taxon>
        <taxon>Bacillati</taxon>
        <taxon>Actinomycetota</taxon>
        <taxon>Actinomycetes</taxon>
        <taxon>Micrococcales</taxon>
        <taxon>Intrasporangiaceae</taxon>
        <taxon>Phycicoccus</taxon>
    </lineage>
</organism>
<evidence type="ECO:0000313" key="3">
    <source>
        <dbReference type="Proteomes" id="UP000013167"/>
    </source>
</evidence>
<dbReference type="SUPFAM" id="SSF55729">
    <property type="entry name" value="Acyl-CoA N-acyltransferases (Nat)"/>
    <property type="match status" value="2"/>
</dbReference>
<dbReference type="PANTHER" id="PTHR43441">
    <property type="entry name" value="RIBOSOMAL-PROTEIN-SERINE ACETYLTRANSFERASE"/>
    <property type="match status" value="1"/>
</dbReference>
<evidence type="ECO:0000313" key="2">
    <source>
        <dbReference type="EMBL" id="CCH69201.1"/>
    </source>
</evidence>
<dbReference type="InterPro" id="IPR000182">
    <property type="entry name" value="GNAT_dom"/>
</dbReference>
<proteinExistence type="predicted"/>
<dbReference type="Pfam" id="PF13302">
    <property type="entry name" value="Acetyltransf_3"/>
    <property type="match status" value="1"/>
</dbReference>
<dbReference type="PROSITE" id="PS51186">
    <property type="entry name" value="GNAT"/>
    <property type="match status" value="2"/>
</dbReference>
<dbReference type="EMBL" id="CAIZ01000046">
    <property type="protein sequence ID" value="CCH69201.1"/>
    <property type="molecule type" value="Genomic_DNA"/>
</dbReference>
<dbReference type="HOGENOM" id="CLU_762745_0_0_11"/>
<dbReference type="Gene3D" id="3.40.630.30">
    <property type="match status" value="2"/>
</dbReference>
<dbReference type="PANTHER" id="PTHR43441:SF11">
    <property type="entry name" value="RIBOSOMAL-PROTEIN-SERINE ACETYLTRANSFERASE"/>
    <property type="match status" value="1"/>
</dbReference>
<keyword evidence="2" id="KW-0808">Transferase</keyword>
<gene>
    <name evidence="2" type="ORF">BN10_140013</name>
</gene>
<dbReference type="STRING" id="1193181.BN10_140013"/>
<dbReference type="eggNOG" id="COG1444">
    <property type="taxonomic scope" value="Bacteria"/>
</dbReference>
<dbReference type="Pfam" id="PF00583">
    <property type="entry name" value="Acetyltransf_1"/>
    <property type="match status" value="1"/>
</dbReference>
<dbReference type="AlphaFoldDB" id="N0E0E9"/>
<dbReference type="Proteomes" id="UP000013167">
    <property type="component" value="Unassembled WGS sequence"/>
</dbReference>
<dbReference type="CDD" id="cd04301">
    <property type="entry name" value="NAT_SF"/>
    <property type="match status" value="2"/>
</dbReference>
<reference evidence="2 3" key="1">
    <citation type="journal article" date="2013" name="ISME J.">
        <title>A metabolic model for members of the genus Tetrasphaera involved in enhanced biological phosphorus removal.</title>
        <authorList>
            <person name="Kristiansen R."/>
            <person name="Nguyen H.T.T."/>
            <person name="Saunders A.M."/>
            <person name="Nielsen J.L."/>
            <person name="Wimmer R."/>
            <person name="Le V.Q."/>
            <person name="McIlroy S.J."/>
            <person name="Petrovski S."/>
            <person name="Seviour R.J."/>
            <person name="Calteau A."/>
            <person name="Nielsen K.L."/>
            <person name="Nielsen P.H."/>
        </authorList>
    </citation>
    <scope>NUCLEOTIDE SEQUENCE [LARGE SCALE GENOMIC DNA]</scope>
    <source>
        <strain evidence="2 3">Lp2</strain>
    </source>
</reference>
<name>N0E0E9_9MICO</name>
<keyword evidence="3" id="KW-1185">Reference proteome</keyword>
<comment type="caution">
    <text evidence="2">The sequence shown here is derived from an EMBL/GenBank/DDBJ whole genome shotgun (WGS) entry which is preliminary data.</text>
</comment>
<protein>
    <submittedName>
        <fullName evidence="2">GCN5-related N-acetyltransferase (Modular protein)</fullName>
    </submittedName>
</protein>
<feature type="domain" description="N-acetyltransferase" evidence="1">
    <location>
        <begin position="17"/>
        <end position="181"/>
    </location>
</feature>
<dbReference type="GO" id="GO:0008999">
    <property type="term" value="F:protein-N-terminal-alanine acetyltransferase activity"/>
    <property type="evidence" value="ECO:0007669"/>
    <property type="project" value="TreeGrafter"/>
</dbReference>
<dbReference type="GO" id="GO:0005737">
    <property type="term" value="C:cytoplasm"/>
    <property type="evidence" value="ECO:0007669"/>
    <property type="project" value="TreeGrafter"/>
</dbReference>
<feature type="domain" description="N-acetyltransferase" evidence="1">
    <location>
        <begin position="195"/>
        <end position="342"/>
    </location>
</feature>